<dbReference type="Proteomes" id="UP001419910">
    <property type="component" value="Unassembled WGS sequence"/>
</dbReference>
<evidence type="ECO:0000313" key="3">
    <source>
        <dbReference type="Proteomes" id="UP001419910"/>
    </source>
</evidence>
<keyword evidence="1" id="KW-1133">Transmembrane helix</keyword>
<dbReference type="RefSeq" id="WP_343892507.1">
    <property type="nucleotide sequence ID" value="NZ_BAAAEH010000060.1"/>
</dbReference>
<evidence type="ECO:0000256" key="1">
    <source>
        <dbReference type="SAM" id="Phobius"/>
    </source>
</evidence>
<feature type="transmembrane region" description="Helical" evidence="1">
    <location>
        <begin position="6"/>
        <end position="23"/>
    </location>
</feature>
<keyword evidence="3" id="KW-1185">Reference proteome</keyword>
<gene>
    <name evidence="2" type="ORF">ABC974_17880</name>
</gene>
<protein>
    <submittedName>
        <fullName evidence="2">Uncharacterized protein</fullName>
    </submittedName>
</protein>
<name>A0ABU9Y6S3_9SPHN</name>
<sequence length="67" mass="7441">MNDRAHVLYYLLWLVFPISALAARRIPMKDSFKMALAWLAIFGVLFILVSLWQEATGAGGALGGLFQ</sequence>
<organism evidence="2 3">
    <name type="scientific">Sphingomonas oligophenolica</name>
    <dbReference type="NCBI Taxonomy" id="301154"/>
    <lineage>
        <taxon>Bacteria</taxon>
        <taxon>Pseudomonadati</taxon>
        <taxon>Pseudomonadota</taxon>
        <taxon>Alphaproteobacteria</taxon>
        <taxon>Sphingomonadales</taxon>
        <taxon>Sphingomonadaceae</taxon>
        <taxon>Sphingomonas</taxon>
    </lineage>
</organism>
<dbReference type="EMBL" id="JBDIME010000018">
    <property type="protein sequence ID" value="MEN2791510.1"/>
    <property type="molecule type" value="Genomic_DNA"/>
</dbReference>
<reference evidence="2 3" key="1">
    <citation type="submission" date="2024-05" db="EMBL/GenBank/DDBJ databases">
        <authorList>
            <person name="Liu Q."/>
            <person name="Xin Y.-H."/>
        </authorList>
    </citation>
    <scope>NUCLEOTIDE SEQUENCE [LARGE SCALE GENOMIC DNA]</scope>
    <source>
        <strain evidence="2 3">CGMCC 1.10181</strain>
    </source>
</reference>
<keyword evidence="1" id="KW-0472">Membrane</keyword>
<accession>A0ABU9Y6S3</accession>
<evidence type="ECO:0000313" key="2">
    <source>
        <dbReference type="EMBL" id="MEN2791510.1"/>
    </source>
</evidence>
<feature type="transmembrane region" description="Helical" evidence="1">
    <location>
        <begin position="35"/>
        <end position="52"/>
    </location>
</feature>
<proteinExistence type="predicted"/>
<comment type="caution">
    <text evidence="2">The sequence shown here is derived from an EMBL/GenBank/DDBJ whole genome shotgun (WGS) entry which is preliminary data.</text>
</comment>
<keyword evidence="1" id="KW-0812">Transmembrane</keyword>